<accession>A0A177AGY0</accession>
<dbReference type="InterPro" id="IPR051681">
    <property type="entry name" value="Ser/Thr_Kinases-Pseudokinases"/>
</dbReference>
<dbReference type="VEuPathDB" id="FungiDB:GMDG_04012"/>
<evidence type="ECO:0000256" key="3">
    <source>
        <dbReference type="ARBA" id="ARBA00022777"/>
    </source>
</evidence>
<dbReference type="AlphaFoldDB" id="A0A177AGY0"/>
<dbReference type="GO" id="GO:0004674">
    <property type="term" value="F:protein serine/threonine kinase activity"/>
    <property type="evidence" value="ECO:0007669"/>
    <property type="project" value="TreeGrafter"/>
</dbReference>
<feature type="compositionally biased region" description="Low complexity" evidence="5">
    <location>
        <begin position="49"/>
        <end position="59"/>
    </location>
</feature>
<keyword evidence="4" id="KW-0067">ATP-binding</keyword>
<dbReference type="GO" id="GO:0005524">
    <property type="term" value="F:ATP binding"/>
    <property type="evidence" value="ECO:0007669"/>
    <property type="project" value="UniProtKB-KW"/>
</dbReference>
<dbReference type="eggNOG" id="KOG0192">
    <property type="taxonomic scope" value="Eukaryota"/>
</dbReference>
<evidence type="ECO:0000256" key="4">
    <source>
        <dbReference type="ARBA" id="ARBA00022840"/>
    </source>
</evidence>
<feature type="region of interest" description="Disordered" evidence="5">
    <location>
        <begin position="40"/>
        <end position="75"/>
    </location>
</feature>
<dbReference type="PANTHER" id="PTHR44329:SF288">
    <property type="entry name" value="MITOGEN-ACTIVATED PROTEIN KINASE KINASE KINASE 20"/>
    <property type="match status" value="1"/>
</dbReference>
<name>A0A177AGY0_9PEZI</name>
<feature type="compositionally biased region" description="Acidic residues" evidence="5">
    <location>
        <begin position="1003"/>
        <end position="1012"/>
    </location>
</feature>
<keyword evidence="2" id="KW-0547">Nucleotide-binding</keyword>
<feature type="region of interest" description="Disordered" evidence="5">
    <location>
        <begin position="584"/>
        <end position="603"/>
    </location>
</feature>
<feature type="domain" description="Protein kinase" evidence="6">
    <location>
        <begin position="303"/>
        <end position="542"/>
    </location>
</feature>
<dbReference type="SUPFAM" id="SSF56112">
    <property type="entry name" value="Protein kinase-like (PK-like)"/>
    <property type="match status" value="1"/>
</dbReference>
<proteinExistence type="predicted"/>
<keyword evidence="1" id="KW-0808">Transferase</keyword>
<feature type="region of interest" description="Disordered" evidence="5">
    <location>
        <begin position="992"/>
        <end position="1012"/>
    </location>
</feature>
<organism evidence="7">
    <name type="scientific">Pseudogymnoascus destructans</name>
    <dbReference type="NCBI Taxonomy" id="655981"/>
    <lineage>
        <taxon>Eukaryota</taxon>
        <taxon>Fungi</taxon>
        <taxon>Dikarya</taxon>
        <taxon>Ascomycota</taxon>
        <taxon>Pezizomycotina</taxon>
        <taxon>Leotiomycetes</taxon>
        <taxon>Thelebolales</taxon>
        <taxon>Thelebolaceae</taxon>
        <taxon>Pseudogymnoascus</taxon>
    </lineage>
</organism>
<evidence type="ECO:0000313" key="7">
    <source>
        <dbReference type="EMBL" id="OAF61328.1"/>
    </source>
</evidence>
<evidence type="ECO:0000259" key="6">
    <source>
        <dbReference type="PROSITE" id="PS50011"/>
    </source>
</evidence>
<dbReference type="EMBL" id="KV441389">
    <property type="protein sequence ID" value="OAF61328.1"/>
    <property type="molecule type" value="Genomic_DNA"/>
</dbReference>
<feature type="region of interest" description="Disordered" evidence="5">
    <location>
        <begin position="693"/>
        <end position="712"/>
    </location>
</feature>
<evidence type="ECO:0000256" key="2">
    <source>
        <dbReference type="ARBA" id="ARBA00022741"/>
    </source>
</evidence>
<dbReference type="PANTHER" id="PTHR44329">
    <property type="entry name" value="SERINE/THREONINE-PROTEIN KINASE TNNI3K-RELATED"/>
    <property type="match status" value="1"/>
</dbReference>
<feature type="compositionally biased region" description="Polar residues" evidence="5">
    <location>
        <begin position="113"/>
        <end position="123"/>
    </location>
</feature>
<keyword evidence="3" id="KW-0418">Kinase</keyword>
<sequence length="1012" mass="112082">MAKFLPFQDATTQMLLPHETLDTDHRSVWPWKRWFAREEPLTPRPDEQAAAAPRPNLARRISRKAIPGLPRPGTFKRRQSELRHNLEAAKAKQNERRAFSVDPHSADQLCDSPKTSTLSLPRNSAPTLIGVATDDADITTEEQQAIPELAEPEILRDDFAEHPGPHSIAGSDELLDEELDKRWILNLSMHFRDRSNREKFFVTYAETPTHWRRVTISLDYREAPLGSLEEELQKTQYQRDKSARIYLAIRESLPDIQFYDTVTNLKLQTESDRLHVHVTEDIHEVIQFPPVSAINHLYCQRVKEQDLVFDSHLSGFVYKVTVNGRVFIKKEIPGPDTVEEFLYEVNALHRLSGSDSVIQFGGVITSNDGSQLKGLLISFAEKGALIDVIYDGKDQLSWPRRECWAKQIVQGLSEIHEAGFVQGDFTLSNIVIDGEDNAKIIDINRRGCPVGWEPPEVAALIDSKQRISMYIGVKSDIFQLGMVLWALAMQQDEPEIQPRPLTLASAPQEIPSYYRALVGICLSDDPRTRCHTTSLLSLFPEIESDDHGRDYGNQPSDRAESQYIDPANAVERDDIDNFRLMDSQTSERGGMAPSTGTHTYVNAPTDMSGEAYFFPRRGRSPPRSAVEEHEYEPRIVTVSPGRHYLEEYQVNESVPDNVVDDFVVPHDIADNDAIGGGEATVHFDIEDVVGDNEHTNSGENRHAIDHTENSPEDMSHIDNAAEDVTSSPAHEIVVTKDITTAIANENASIINGDAIEASAISLRDESQDVLGSLRNATESNTAVSRNHQNIQILAATVAHEDTDNKERDVIESYVATPDNGGEITLNSAATVMSYSGHAQSATEDNSTVAGYRSDDIEIMSGDVSYITGNMAEDRDVAPGDGIEETQNVVVKHADWDANDTAEDKIKDDTVLGGSSNSTGDKITGNGIASEEAVGQSAIPGDEEKECGEVATEEFVILGLRTNTGTSLQHQDNNLEQMDAAIGDLTGIGGHSTLEHSQIPQGISDDDLMTDMR</sequence>
<dbReference type="InterPro" id="IPR011009">
    <property type="entry name" value="Kinase-like_dom_sf"/>
</dbReference>
<evidence type="ECO:0000256" key="1">
    <source>
        <dbReference type="ARBA" id="ARBA00022679"/>
    </source>
</evidence>
<dbReference type="Proteomes" id="UP000077154">
    <property type="component" value="Unassembled WGS sequence"/>
</dbReference>
<dbReference type="RefSeq" id="XP_024326603.1">
    <property type="nucleotide sequence ID" value="XM_024465569.1"/>
</dbReference>
<gene>
    <name evidence="7" type="ORF">VC83_01897</name>
</gene>
<feature type="region of interest" description="Disordered" evidence="5">
    <location>
        <begin position="91"/>
        <end position="123"/>
    </location>
</feature>
<dbReference type="Pfam" id="PF07714">
    <property type="entry name" value="PK_Tyr_Ser-Thr"/>
    <property type="match status" value="1"/>
</dbReference>
<dbReference type="GeneID" id="36284984"/>
<reference evidence="7" key="1">
    <citation type="submission" date="2016-03" db="EMBL/GenBank/DDBJ databases">
        <title>Updated assembly of Pseudogymnoascus destructans, the fungus causing white-nose syndrome of bats.</title>
        <authorList>
            <person name="Palmer J.M."/>
            <person name="Drees K.P."/>
            <person name="Foster J.T."/>
            <person name="Lindner D.L."/>
        </authorList>
    </citation>
    <scope>NUCLEOTIDE SEQUENCE [LARGE SCALE GENOMIC DNA]</scope>
    <source>
        <strain evidence="7">20631-21</strain>
    </source>
</reference>
<dbReference type="InterPro" id="IPR000719">
    <property type="entry name" value="Prot_kinase_dom"/>
</dbReference>
<dbReference type="Gene3D" id="1.10.510.10">
    <property type="entry name" value="Transferase(Phosphotransferase) domain 1"/>
    <property type="match status" value="1"/>
</dbReference>
<protein>
    <recommendedName>
        <fullName evidence="6">Protein kinase domain-containing protein</fullName>
    </recommendedName>
</protein>
<dbReference type="InterPro" id="IPR001245">
    <property type="entry name" value="Ser-Thr/Tyr_kinase_cat_dom"/>
</dbReference>
<dbReference type="OrthoDB" id="635774at2759"/>
<dbReference type="PROSITE" id="PS50011">
    <property type="entry name" value="PROTEIN_KINASE_DOM"/>
    <property type="match status" value="1"/>
</dbReference>
<evidence type="ECO:0000256" key="5">
    <source>
        <dbReference type="SAM" id="MobiDB-lite"/>
    </source>
</evidence>